<name>A0ABW5W4U3_9PSEU</name>
<keyword evidence="4" id="KW-1185">Reference proteome</keyword>
<comment type="caution">
    <text evidence="3">The sequence shown here is derived from an EMBL/GenBank/DDBJ whole genome shotgun (WGS) entry which is preliminary data.</text>
</comment>
<dbReference type="Gene3D" id="1.10.530.10">
    <property type="match status" value="1"/>
</dbReference>
<evidence type="ECO:0000313" key="4">
    <source>
        <dbReference type="Proteomes" id="UP001597478"/>
    </source>
</evidence>
<organism evidence="3 4">
    <name type="scientific">Prauserella oleivorans</name>
    <dbReference type="NCBI Taxonomy" id="1478153"/>
    <lineage>
        <taxon>Bacteria</taxon>
        <taxon>Bacillati</taxon>
        <taxon>Actinomycetota</taxon>
        <taxon>Actinomycetes</taxon>
        <taxon>Pseudonocardiales</taxon>
        <taxon>Pseudonocardiaceae</taxon>
        <taxon>Prauserella</taxon>
    </lineage>
</organism>
<dbReference type="Proteomes" id="UP001597478">
    <property type="component" value="Unassembled WGS sequence"/>
</dbReference>
<dbReference type="EMBL" id="JBHUOF010000006">
    <property type="protein sequence ID" value="MFD2798928.1"/>
    <property type="molecule type" value="Genomic_DNA"/>
</dbReference>
<evidence type="ECO:0000256" key="2">
    <source>
        <dbReference type="SAM" id="Phobius"/>
    </source>
</evidence>
<dbReference type="PANTHER" id="PTHR30163:SF8">
    <property type="entry name" value="LYTIC MUREIN TRANSGLYCOSYLASE"/>
    <property type="match status" value="1"/>
</dbReference>
<evidence type="ECO:0000256" key="1">
    <source>
        <dbReference type="SAM" id="MobiDB-lite"/>
    </source>
</evidence>
<feature type="region of interest" description="Disordered" evidence="1">
    <location>
        <begin position="50"/>
        <end position="89"/>
    </location>
</feature>
<gene>
    <name evidence="3" type="ORF">ACFS2C_05930</name>
</gene>
<feature type="region of interest" description="Disordered" evidence="1">
    <location>
        <begin position="1"/>
        <end position="21"/>
    </location>
</feature>
<dbReference type="RefSeq" id="WP_377389753.1">
    <property type="nucleotide sequence ID" value="NZ_JBHSAN010000018.1"/>
</dbReference>
<dbReference type="InterPro" id="IPR023346">
    <property type="entry name" value="Lysozyme-like_dom_sf"/>
</dbReference>
<reference evidence="4" key="1">
    <citation type="journal article" date="2019" name="Int. J. Syst. Evol. Microbiol.">
        <title>The Global Catalogue of Microorganisms (GCM) 10K type strain sequencing project: providing services to taxonomists for standard genome sequencing and annotation.</title>
        <authorList>
            <consortium name="The Broad Institute Genomics Platform"/>
            <consortium name="The Broad Institute Genome Sequencing Center for Infectious Disease"/>
            <person name="Wu L."/>
            <person name="Ma J."/>
        </authorList>
    </citation>
    <scope>NUCLEOTIDE SEQUENCE [LARGE SCALE GENOMIC DNA]</scope>
    <source>
        <strain evidence="4">IBRC-M 10906</strain>
    </source>
</reference>
<keyword evidence="2" id="KW-1133">Transmembrane helix</keyword>
<dbReference type="PANTHER" id="PTHR30163">
    <property type="entry name" value="MEMBRANE-BOUND LYTIC MUREIN TRANSGLYCOSYLASE B"/>
    <property type="match status" value="1"/>
</dbReference>
<dbReference type="SUPFAM" id="SSF53955">
    <property type="entry name" value="Lysozyme-like"/>
    <property type="match status" value="1"/>
</dbReference>
<feature type="transmembrane region" description="Helical" evidence="2">
    <location>
        <begin position="24"/>
        <end position="47"/>
    </location>
</feature>
<protein>
    <submittedName>
        <fullName evidence="3">Murein transglycosylase</fullName>
    </submittedName>
</protein>
<keyword evidence="2" id="KW-0472">Membrane</keyword>
<accession>A0ABW5W4U3</accession>
<keyword evidence="2" id="KW-0812">Transmembrane</keyword>
<proteinExistence type="predicted"/>
<dbReference type="InterPro" id="IPR043426">
    <property type="entry name" value="MltB-like"/>
</dbReference>
<evidence type="ECO:0000313" key="3">
    <source>
        <dbReference type="EMBL" id="MFD2798928.1"/>
    </source>
</evidence>
<sequence length="277" mass="29551">MSEPTSRRTPRVRAGRRPPPVHPALARIALTLALVGTGLILVLTIGVHRDDEERPETEVPVPDQRPRSHQTVPSPALAAPVDRPRASDQEELEAWARQVADATGVPARVAAAYGRAEMWLAGEQPGCNLSWATLAGIGRIESRHGELGGGIGDDGLPGTSIIGVPLDGSPGVRAIPDTDRGRLDGDTRWDRAVGPMQFLPGTWQRWAARSVRDGNGPDPQNIDDAALAAARFLCSGGRDLSTPQGWWDAVLAYNNSVDYAQDVFSGADAYATATPRQ</sequence>